<dbReference type="AlphaFoldDB" id="A0A226X108"/>
<proteinExistence type="predicted"/>
<protein>
    <submittedName>
        <fullName evidence="1">Uncharacterized protein</fullName>
    </submittedName>
</protein>
<comment type="caution">
    <text evidence="1">The sequence shown here is derived from an EMBL/GenBank/DDBJ whole genome shotgun (WGS) entry which is preliminary data.</text>
</comment>
<gene>
    <name evidence="1" type="ORF">BSU04_21365</name>
</gene>
<dbReference type="EMBL" id="MTHB01000123">
    <property type="protein sequence ID" value="OXC76568.1"/>
    <property type="molecule type" value="Genomic_DNA"/>
</dbReference>
<sequence length="60" mass="6464">MEYALIKDINLSQPYPAGVKGSSFMASKRPDVLPSLHTPSGQDRFTCDASIRSAGQPKTP</sequence>
<dbReference type="Proteomes" id="UP000214720">
    <property type="component" value="Unassembled WGS sequence"/>
</dbReference>
<name>A0A226X108_CABSO</name>
<evidence type="ECO:0000313" key="1">
    <source>
        <dbReference type="EMBL" id="OXC76568.1"/>
    </source>
</evidence>
<organism evidence="1 2">
    <name type="scientific">Caballeronia sordidicola</name>
    <name type="common">Burkholderia sordidicola</name>
    <dbReference type="NCBI Taxonomy" id="196367"/>
    <lineage>
        <taxon>Bacteria</taxon>
        <taxon>Pseudomonadati</taxon>
        <taxon>Pseudomonadota</taxon>
        <taxon>Betaproteobacteria</taxon>
        <taxon>Burkholderiales</taxon>
        <taxon>Burkholderiaceae</taxon>
        <taxon>Caballeronia</taxon>
    </lineage>
</organism>
<accession>A0A226X108</accession>
<evidence type="ECO:0000313" key="2">
    <source>
        <dbReference type="Proteomes" id="UP000214720"/>
    </source>
</evidence>
<reference evidence="2" key="1">
    <citation type="submission" date="2017-01" db="EMBL/GenBank/DDBJ databases">
        <title>Genome Analysis of Deinococcus marmoris KOPRI26562.</title>
        <authorList>
            <person name="Kim J.H."/>
            <person name="Oh H.-M."/>
        </authorList>
    </citation>
    <scope>NUCLEOTIDE SEQUENCE [LARGE SCALE GENOMIC DNA]</scope>
    <source>
        <strain evidence="2">PAMC 26633</strain>
    </source>
</reference>